<dbReference type="GO" id="GO:0007165">
    <property type="term" value="P:signal transduction"/>
    <property type="evidence" value="ECO:0007669"/>
    <property type="project" value="TreeGrafter"/>
</dbReference>
<dbReference type="InterPro" id="IPR000760">
    <property type="entry name" value="Inositol_monophosphatase-like"/>
</dbReference>
<evidence type="ECO:0000256" key="5">
    <source>
        <dbReference type="ARBA" id="ARBA00022801"/>
    </source>
</evidence>
<dbReference type="EMBL" id="MWBQ01000104">
    <property type="protein sequence ID" value="OQA56896.1"/>
    <property type="molecule type" value="Genomic_DNA"/>
</dbReference>
<dbReference type="Gene3D" id="3.40.190.80">
    <property type="match status" value="1"/>
</dbReference>
<feature type="binding site" evidence="7">
    <location>
        <position position="84"/>
    </location>
    <ligand>
        <name>Mg(2+)</name>
        <dbReference type="ChEBI" id="CHEBI:18420"/>
        <label>1</label>
        <note>catalytic</note>
    </ligand>
</feature>
<dbReference type="PANTHER" id="PTHR20854">
    <property type="entry name" value="INOSITOL MONOPHOSPHATASE"/>
    <property type="match status" value="1"/>
</dbReference>
<dbReference type="AlphaFoldDB" id="A0A1V5SQT3"/>
<dbReference type="GO" id="GO:0006020">
    <property type="term" value="P:inositol metabolic process"/>
    <property type="evidence" value="ECO:0007669"/>
    <property type="project" value="TreeGrafter"/>
</dbReference>
<evidence type="ECO:0000256" key="6">
    <source>
        <dbReference type="ARBA" id="ARBA00022842"/>
    </source>
</evidence>
<dbReference type="InterPro" id="IPR033942">
    <property type="entry name" value="IMPase"/>
</dbReference>
<dbReference type="Pfam" id="PF00459">
    <property type="entry name" value="Inositol_P"/>
    <property type="match status" value="1"/>
</dbReference>
<feature type="binding site" evidence="7">
    <location>
        <position position="86"/>
    </location>
    <ligand>
        <name>Mg(2+)</name>
        <dbReference type="ChEBI" id="CHEBI:18420"/>
        <label>1</label>
        <note>catalytic</note>
    </ligand>
</feature>
<sequence length="257" mass="28740">MSSSILEAMIIASFTGGNILKKYFEKENLSVLQKSVSYDLVTNIDIESQEEINSILTKRFPDIPVVGEEDSIQTRRQSRAFYVDPLDGTFNFVHKYPFFSVSLGYWENNEPVIGVVFDPIRRDLFYAQKGEGAFLNGERITVSDRTILEGSYLVTGFPYKEGKHSRIEKEIRLAMKLTDLRVLGSTALELCYVACGIIDGYWEYDLSSWDLAGGVLIAKEAGAIITDPSGGDFDLYEGDILAAPPAIHQKLLKALKQ</sequence>
<reference evidence="9" key="1">
    <citation type="submission" date="2017-02" db="EMBL/GenBank/DDBJ databases">
        <title>Delving into the versatile metabolic prowess of the omnipresent phylum Bacteroidetes.</title>
        <authorList>
            <person name="Nobu M.K."/>
            <person name="Mei R."/>
            <person name="Narihiro T."/>
            <person name="Kuroda K."/>
            <person name="Liu W.-T."/>
        </authorList>
    </citation>
    <scope>NUCLEOTIDE SEQUENCE</scope>
    <source>
        <strain evidence="9">ADurb.Bin276</strain>
    </source>
</reference>
<proteinExistence type="inferred from homology"/>
<evidence type="ECO:0000256" key="4">
    <source>
        <dbReference type="ARBA" id="ARBA00022723"/>
    </source>
</evidence>
<dbReference type="FunFam" id="3.30.540.10:FF:000003">
    <property type="entry name" value="Inositol-1-monophosphatase"/>
    <property type="match status" value="1"/>
</dbReference>
<accession>A0A1V5SQT3</accession>
<keyword evidence="5 8" id="KW-0378">Hydrolase</keyword>
<protein>
    <recommendedName>
        <fullName evidence="8">Inositol-1-monophosphatase</fullName>
        <ecNumber evidence="8">3.1.3.25</ecNumber>
    </recommendedName>
</protein>
<dbReference type="Proteomes" id="UP000485569">
    <property type="component" value="Unassembled WGS sequence"/>
</dbReference>
<feature type="binding site" evidence="7">
    <location>
        <position position="87"/>
    </location>
    <ligand>
        <name>Mg(2+)</name>
        <dbReference type="ChEBI" id="CHEBI:18420"/>
        <label>1</label>
        <note>catalytic</note>
    </ligand>
</feature>
<dbReference type="GO" id="GO:0046854">
    <property type="term" value="P:phosphatidylinositol phosphate biosynthetic process"/>
    <property type="evidence" value="ECO:0007669"/>
    <property type="project" value="InterPro"/>
</dbReference>
<dbReference type="GO" id="GO:0046872">
    <property type="term" value="F:metal ion binding"/>
    <property type="evidence" value="ECO:0007669"/>
    <property type="project" value="UniProtKB-KW"/>
</dbReference>
<dbReference type="InterPro" id="IPR020550">
    <property type="entry name" value="Inositol_monophosphatase_CS"/>
</dbReference>
<dbReference type="InterPro" id="IPR020583">
    <property type="entry name" value="Inositol_monoP_metal-BS"/>
</dbReference>
<organism evidence="9">
    <name type="scientific">Candidatus Atribacter allofermentans</name>
    <dbReference type="NCBI Taxonomy" id="1852833"/>
    <lineage>
        <taxon>Bacteria</taxon>
        <taxon>Pseudomonadati</taxon>
        <taxon>Atribacterota</taxon>
        <taxon>Atribacteria</taxon>
        <taxon>Atribacterales</taxon>
        <taxon>Atribacteraceae</taxon>
        <taxon>Atribacter</taxon>
    </lineage>
</organism>
<evidence type="ECO:0000313" key="9">
    <source>
        <dbReference type="EMBL" id="OQA56896.1"/>
    </source>
</evidence>
<dbReference type="CDD" id="cd01639">
    <property type="entry name" value="IMPase"/>
    <property type="match status" value="1"/>
</dbReference>
<keyword evidence="6 7" id="KW-0460">Magnesium</keyword>
<evidence type="ECO:0000256" key="8">
    <source>
        <dbReference type="RuleBase" id="RU364068"/>
    </source>
</evidence>
<dbReference type="PRINTS" id="PR00377">
    <property type="entry name" value="IMPHPHTASES"/>
</dbReference>
<feature type="binding site" evidence="7">
    <location>
        <position position="210"/>
    </location>
    <ligand>
        <name>Mg(2+)</name>
        <dbReference type="ChEBI" id="CHEBI:18420"/>
        <label>1</label>
        <note>catalytic</note>
    </ligand>
</feature>
<name>A0A1V5SQT3_9BACT</name>
<dbReference type="GO" id="GO:0008934">
    <property type="term" value="F:inositol monophosphate 1-phosphatase activity"/>
    <property type="evidence" value="ECO:0007669"/>
    <property type="project" value="InterPro"/>
</dbReference>
<dbReference type="PROSITE" id="PS00630">
    <property type="entry name" value="IMP_2"/>
    <property type="match status" value="1"/>
</dbReference>
<feature type="binding site" evidence="7">
    <location>
        <position position="68"/>
    </location>
    <ligand>
        <name>Mg(2+)</name>
        <dbReference type="ChEBI" id="CHEBI:18420"/>
        <label>1</label>
        <note>catalytic</note>
    </ligand>
</feature>
<evidence type="ECO:0000256" key="1">
    <source>
        <dbReference type="ARBA" id="ARBA00001033"/>
    </source>
</evidence>
<dbReference type="Gene3D" id="3.30.540.10">
    <property type="entry name" value="Fructose-1,6-Bisphosphatase, subunit A, domain 1"/>
    <property type="match status" value="1"/>
</dbReference>
<gene>
    <name evidence="9" type="primary">suhB</name>
    <name evidence="9" type="ORF">BWY41_01419</name>
</gene>
<keyword evidence="4 7" id="KW-0479">Metal-binding</keyword>
<evidence type="ECO:0000256" key="2">
    <source>
        <dbReference type="ARBA" id="ARBA00001946"/>
    </source>
</evidence>
<dbReference type="PANTHER" id="PTHR20854:SF4">
    <property type="entry name" value="INOSITOL-1-MONOPHOSPHATASE-RELATED"/>
    <property type="match status" value="1"/>
</dbReference>
<comment type="caution">
    <text evidence="9">The sequence shown here is derived from an EMBL/GenBank/DDBJ whole genome shotgun (WGS) entry which is preliminary data.</text>
</comment>
<dbReference type="PROSITE" id="PS00629">
    <property type="entry name" value="IMP_1"/>
    <property type="match status" value="1"/>
</dbReference>
<evidence type="ECO:0000256" key="3">
    <source>
        <dbReference type="ARBA" id="ARBA00009759"/>
    </source>
</evidence>
<dbReference type="EC" id="3.1.3.25" evidence="8"/>
<evidence type="ECO:0000256" key="7">
    <source>
        <dbReference type="PIRSR" id="PIRSR600760-2"/>
    </source>
</evidence>
<comment type="similarity">
    <text evidence="3 8">Belongs to the inositol monophosphatase superfamily.</text>
</comment>
<dbReference type="SUPFAM" id="SSF56655">
    <property type="entry name" value="Carbohydrate phosphatase"/>
    <property type="match status" value="1"/>
</dbReference>
<comment type="catalytic activity">
    <reaction evidence="1 8">
        <text>a myo-inositol phosphate + H2O = myo-inositol + phosphate</text>
        <dbReference type="Rhea" id="RHEA:24056"/>
        <dbReference type="ChEBI" id="CHEBI:15377"/>
        <dbReference type="ChEBI" id="CHEBI:17268"/>
        <dbReference type="ChEBI" id="CHEBI:43474"/>
        <dbReference type="ChEBI" id="CHEBI:84139"/>
        <dbReference type="EC" id="3.1.3.25"/>
    </reaction>
</comment>
<comment type="cofactor">
    <cofactor evidence="2 7 8">
        <name>Mg(2+)</name>
        <dbReference type="ChEBI" id="CHEBI:18420"/>
    </cofactor>
</comment>